<evidence type="ECO:0000313" key="1">
    <source>
        <dbReference type="EMBL" id="AER18724.1"/>
    </source>
</evidence>
<dbReference type="AlphaFoldDB" id="G7SF83"/>
<dbReference type="EMBL" id="CP002644">
    <property type="protein sequence ID" value="AER18724.1"/>
    <property type="molecule type" value="Genomic_DNA"/>
</dbReference>
<dbReference type="KEGG" id="ssk:SSUD12_0393"/>
<accession>G7SF83</accession>
<organism evidence="1 2">
    <name type="scientific">Streptococcus suis D12</name>
    <dbReference type="NCBI Taxonomy" id="1004952"/>
    <lineage>
        <taxon>Bacteria</taxon>
        <taxon>Bacillati</taxon>
        <taxon>Bacillota</taxon>
        <taxon>Bacilli</taxon>
        <taxon>Lactobacillales</taxon>
        <taxon>Streptococcaceae</taxon>
        <taxon>Streptococcus</taxon>
    </lineage>
</organism>
<evidence type="ECO:0000313" key="2">
    <source>
        <dbReference type="Proteomes" id="UP000008845"/>
    </source>
</evidence>
<name>G7SF83_STRSU</name>
<dbReference type="Proteomes" id="UP000008845">
    <property type="component" value="Chromosome"/>
</dbReference>
<reference evidence="1 2" key="1">
    <citation type="journal article" date="2011" name="BMC Genomics">
        <title>Comparative Genomic Analysis of Streptococcus suis reveals significant genomic diversity among different serotypes.</title>
        <authorList>
            <person name="Zhang A."/>
            <person name="Yang M."/>
            <person name="Hu P."/>
            <person name="Wu J."/>
            <person name="Chen B."/>
            <person name="Hua Y."/>
            <person name="Yu J."/>
            <person name="Chen H."/>
            <person name="Xiao J."/>
            <person name="Jin M."/>
        </authorList>
    </citation>
    <scope>NUCLEOTIDE SEQUENCE [LARGE SCALE GENOMIC DNA]</scope>
    <source>
        <strain evidence="1">D12</strain>
    </source>
</reference>
<proteinExistence type="predicted"/>
<protein>
    <submittedName>
        <fullName evidence="1">Uncharacterized protein</fullName>
    </submittedName>
</protein>
<gene>
    <name evidence="1" type="ORF">SSUD12_0393</name>
</gene>
<sequence>MVENYHAIIQKLHLNILELVSTKQATLNQGISLTKIQYVFVHKKITVNKVSV</sequence>
<dbReference type="HOGENOM" id="CLU_3085398_0_0_9"/>